<keyword evidence="3" id="KW-0378">Hydrolase</keyword>
<dbReference type="PANTHER" id="PTHR43918:SF4">
    <property type="entry name" value="CARBOXYLIC ESTER HYDROLASE"/>
    <property type="match status" value="1"/>
</dbReference>
<dbReference type="InterPro" id="IPR029058">
    <property type="entry name" value="AB_hydrolase_fold"/>
</dbReference>
<evidence type="ECO:0000256" key="4">
    <source>
        <dbReference type="ARBA" id="ARBA00023180"/>
    </source>
</evidence>
<dbReference type="GO" id="GO:0006581">
    <property type="term" value="P:acetylcholine catabolic process"/>
    <property type="evidence" value="ECO:0007669"/>
    <property type="project" value="TreeGrafter"/>
</dbReference>
<keyword evidence="2" id="KW-0719">Serine esterase</keyword>
<dbReference type="EMBL" id="BMAV01012539">
    <property type="protein sequence ID" value="GFY59257.1"/>
    <property type="molecule type" value="Genomic_DNA"/>
</dbReference>
<dbReference type="InterPro" id="IPR050654">
    <property type="entry name" value="AChE-related_enzymes"/>
</dbReference>
<keyword evidence="4" id="KW-0325">Glycoprotein</keyword>
<evidence type="ECO:0000256" key="3">
    <source>
        <dbReference type="ARBA" id="ARBA00022801"/>
    </source>
</evidence>
<dbReference type="PANTHER" id="PTHR43918">
    <property type="entry name" value="ACETYLCHOLINESTERASE"/>
    <property type="match status" value="1"/>
</dbReference>
<keyword evidence="7" id="KW-1185">Reference proteome</keyword>
<accession>A0A8X6XS75</accession>
<reference evidence="6" key="1">
    <citation type="submission" date="2020-08" db="EMBL/GenBank/DDBJ databases">
        <title>Multicomponent nature underlies the extraordinary mechanical properties of spider dragline silk.</title>
        <authorList>
            <person name="Kono N."/>
            <person name="Nakamura H."/>
            <person name="Mori M."/>
            <person name="Yoshida Y."/>
            <person name="Ohtoshi R."/>
            <person name="Malay A.D."/>
            <person name="Moran D.A.P."/>
            <person name="Tomita M."/>
            <person name="Numata K."/>
            <person name="Arakawa K."/>
        </authorList>
    </citation>
    <scope>NUCLEOTIDE SEQUENCE</scope>
</reference>
<evidence type="ECO:0000313" key="7">
    <source>
        <dbReference type="Proteomes" id="UP000886998"/>
    </source>
</evidence>
<protein>
    <submittedName>
        <fullName evidence="6">Acetylcholinesterase</fullName>
    </submittedName>
</protein>
<name>A0A8X6XS75_9ARAC</name>
<evidence type="ECO:0000259" key="5">
    <source>
        <dbReference type="Pfam" id="PF00135"/>
    </source>
</evidence>
<evidence type="ECO:0000256" key="1">
    <source>
        <dbReference type="ARBA" id="ARBA00005964"/>
    </source>
</evidence>
<comment type="similarity">
    <text evidence="1">Belongs to the type-B carboxylesterase/lipase family.</text>
</comment>
<sequence length="176" mass="20179">MLMVSPLTRGLFARAIFQSGSPTNLDAKTIMNLNCKDWPSLDADAVVDHYLGNVDEDDYDLVRYQVVTASGDYARVCPSVYLAESVAKKGNRVYFYYFDHIPSPTPWAPWMENYSLVSEMINVWTTFAKSGSPSLKSWPLYSKQQHRYLRFKTDGETTEIGPHLDNCNFFRPFFGF</sequence>
<dbReference type="GO" id="GO:0005615">
    <property type="term" value="C:extracellular space"/>
    <property type="evidence" value="ECO:0007669"/>
    <property type="project" value="TreeGrafter"/>
</dbReference>
<dbReference type="AlphaFoldDB" id="A0A8X6XS75"/>
<dbReference type="GO" id="GO:0003990">
    <property type="term" value="F:acetylcholinesterase activity"/>
    <property type="evidence" value="ECO:0007669"/>
    <property type="project" value="TreeGrafter"/>
</dbReference>
<evidence type="ECO:0000313" key="6">
    <source>
        <dbReference type="EMBL" id="GFY59257.1"/>
    </source>
</evidence>
<proteinExistence type="inferred from homology"/>
<gene>
    <name evidence="6" type="primary">X975_05861</name>
    <name evidence="6" type="ORF">TNIN_80361</name>
</gene>
<dbReference type="GO" id="GO:0005886">
    <property type="term" value="C:plasma membrane"/>
    <property type="evidence" value="ECO:0007669"/>
    <property type="project" value="TreeGrafter"/>
</dbReference>
<evidence type="ECO:0000256" key="2">
    <source>
        <dbReference type="ARBA" id="ARBA00022487"/>
    </source>
</evidence>
<dbReference type="Proteomes" id="UP000886998">
    <property type="component" value="Unassembled WGS sequence"/>
</dbReference>
<dbReference type="Gene3D" id="3.40.50.1820">
    <property type="entry name" value="alpha/beta hydrolase"/>
    <property type="match status" value="1"/>
</dbReference>
<dbReference type="SUPFAM" id="SSF53474">
    <property type="entry name" value="alpha/beta-Hydrolases"/>
    <property type="match status" value="1"/>
</dbReference>
<dbReference type="InterPro" id="IPR002018">
    <property type="entry name" value="CarbesteraseB"/>
</dbReference>
<dbReference type="Pfam" id="PF00135">
    <property type="entry name" value="COesterase"/>
    <property type="match status" value="1"/>
</dbReference>
<feature type="domain" description="Carboxylesterase type B" evidence="5">
    <location>
        <begin position="37"/>
        <end position="111"/>
    </location>
</feature>
<organism evidence="6 7">
    <name type="scientific">Trichonephila inaurata madagascariensis</name>
    <dbReference type="NCBI Taxonomy" id="2747483"/>
    <lineage>
        <taxon>Eukaryota</taxon>
        <taxon>Metazoa</taxon>
        <taxon>Ecdysozoa</taxon>
        <taxon>Arthropoda</taxon>
        <taxon>Chelicerata</taxon>
        <taxon>Arachnida</taxon>
        <taxon>Araneae</taxon>
        <taxon>Araneomorphae</taxon>
        <taxon>Entelegynae</taxon>
        <taxon>Araneoidea</taxon>
        <taxon>Nephilidae</taxon>
        <taxon>Trichonephila</taxon>
        <taxon>Trichonephila inaurata</taxon>
    </lineage>
</organism>
<dbReference type="OrthoDB" id="6430787at2759"/>
<comment type="caution">
    <text evidence="6">The sequence shown here is derived from an EMBL/GenBank/DDBJ whole genome shotgun (WGS) entry which is preliminary data.</text>
</comment>
<dbReference type="GO" id="GO:0019695">
    <property type="term" value="P:choline metabolic process"/>
    <property type="evidence" value="ECO:0007669"/>
    <property type="project" value="TreeGrafter"/>
</dbReference>